<keyword evidence="5 8" id="KW-0812">Transmembrane</keyword>
<feature type="transmembrane region" description="Helical" evidence="8">
    <location>
        <begin position="426"/>
        <end position="452"/>
    </location>
</feature>
<keyword evidence="7 8" id="KW-0472">Membrane</keyword>
<evidence type="ECO:0000256" key="3">
    <source>
        <dbReference type="ARBA" id="ARBA00022676"/>
    </source>
</evidence>
<evidence type="ECO:0000256" key="6">
    <source>
        <dbReference type="ARBA" id="ARBA00022989"/>
    </source>
</evidence>
<dbReference type="AlphaFoldDB" id="A0A1N6LX40"/>
<keyword evidence="4" id="KW-0808">Transferase</keyword>
<evidence type="ECO:0000256" key="4">
    <source>
        <dbReference type="ARBA" id="ARBA00022679"/>
    </source>
</evidence>
<reference evidence="9 10" key="2">
    <citation type="journal article" date="2013" name="PLoS ONE">
        <title>Whole genome mapping and re-organization of the nuclear and mitochondrial genomes of Babesia microti isolates.</title>
        <authorList>
            <person name="Cornillot E."/>
            <person name="Dassouli A."/>
            <person name="Garg A."/>
            <person name="Pachikara N."/>
            <person name="Randazzo S."/>
            <person name="Depoix D."/>
            <person name="Carcy B."/>
            <person name="Delbecq S."/>
            <person name="Frutos R."/>
            <person name="Silva J.C."/>
            <person name="Sutton R."/>
            <person name="Krause P.J."/>
            <person name="Mamoun C.B."/>
        </authorList>
    </citation>
    <scope>NUCLEOTIDE SEQUENCE [LARGE SCALE GENOMIC DNA]</scope>
    <source>
        <strain evidence="9 10">RI</strain>
    </source>
</reference>
<dbReference type="PANTHER" id="PTHR31488">
    <property type="entry name" value="DPY-19-LIKE 1, LIKE (H. SAPIENS)"/>
    <property type="match status" value="1"/>
</dbReference>
<keyword evidence="3" id="KW-0328">Glycosyltransferase</keyword>
<feature type="transmembrane region" description="Helical" evidence="8">
    <location>
        <begin position="12"/>
        <end position="30"/>
    </location>
</feature>
<dbReference type="Proteomes" id="UP000002899">
    <property type="component" value="Chromosome I"/>
</dbReference>
<dbReference type="GO" id="GO:0000030">
    <property type="term" value="F:mannosyltransferase activity"/>
    <property type="evidence" value="ECO:0007669"/>
    <property type="project" value="TreeGrafter"/>
</dbReference>
<feature type="transmembrane region" description="Helical" evidence="8">
    <location>
        <begin position="124"/>
        <end position="148"/>
    </location>
</feature>
<reference evidence="9 10" key="1">
    <citation type="journal article" date="2012" name="Nucleic Acids Res.">
        <title>Sequencing of the smallest Apicomplexan genome from the human pathogen Babesia microti.</title>
        <authorList>
            <person name="Cornillot E."/>
            <person name="Hadj-Kaddour K."/>
            <person name="Dassouli A."/>
            <person name="Noel B."/>
            <person name="Ranwez V."/>
            <person name="Vacherie B."/>
            <person name="Augagneur Y."/>
            <person name="Bres V."/>
            <person name="Duclos A."/>
            <person name="Randazzo S."/>
            <person name="Carcy B."/>
            <person name="Debierre-Grockiego F."/>
            <person name="Delbecq S."/>
            <person name="Moubri-Menage K."/>
            <person name="Shams-Eldin H."/>
            <person name="Usmani-Brown S."/>
            <person name="Bringaud F."/>
            <person name="Wincker P."/>
            <person name="Vivares C.P."/>
            <person name="Schwarz R.T."/>
            <person name="Schetters T.P."/>
            <person name="Krause P.J."/>
            <person name="Gorenflot A."/>
            <person name="Berry V."/>
            <person name="Barbe V."/>
            <person name="Ben Mamoun C."/>
        </authorList>
    </citation>
    <scope>NUCLEOTIDE SEQUENCE [LARGE SCALE GENOMIC DNA]</scope>
    <source>
        <strain evidence="9 10">RI</strain>
    </source>
</reference>
<protein>
    <submittedName>
        <fullName evidence="9">Uncharacterized protein</fullName>
    </submittedName>
</protein>
<feature type="transmembrane region" description="Helical" evidence="8">
    <location>
        <begin position="85"/>
        <end position="104"/>
    </location>
</feature>
<feature type="transmembrane region" description="Helical" evidence="8">
    <location>
        <begin position="256"/>
        <end position="285"/>
    </location>
</feature>
<keyword evidence="10" id="KW-1185">Reference proteome</keyword>
<reference evidence="9 10" key="3">
    <citation type="journal article" date="2016" name="Sci. Rep.">
        <title>Genome-wide diversity and gene expression profiling of Babesia microti isolates identify polymorphic genes that mediate host-pathogen interactions.</title>
        <authorList>
            <person name="Silva J.C."/>
            <person name="Cornillot E."/>
            <person name="McCracken C."/>
            <person name="Usmani-Brown S."/>
            <person name="Dwivedi A."/>
            <person name="Ifeonu O.O."/>
            <person name="Crabtree J."/>
            <person name="Gotia H.T."/>
            <person name="Virji A.Z."/>
            <person name="Reynes C."/>
            <person name="Colinge J."/>
            <person name="Kumar V."/>
            <person name="Lawres L."/>
            <person name="Pazzi J.E."/>
            <person name="Pablo J.V."/>
            <person name="Hung C."/>
            <person name="Brancato J."/>
            <person name="Kumari P."/>
            <person name="Orvis J."/>
            <person name="Tretina K."/>
            <person name="Chibucos M."/>
            <person name="Ott S."/>
            <person name="Sadzewicz L."/>
            <person name="Sengamalay N."/>
            <person name="Shetty A.C."/>
            <person name="Su Q."/>
            <person name="Tallon L."/>
            <person name="Fraser C.M."/>
            <person name="Frutos R."/>
            <person name="Molina D.M."/>
            <person name="Krause P.J."/>
            <person name="Ben Mamoun C."/>
        </authorList>
    </citation>
    <scope>NUCLEOTIDE SEQUENCE [LARGE SCALE GENOMIC DNA]</scope>
    <source>
        <strain evidence="9 10">RI</strain>
    </source>
</reference>
<proteinExistence type="inferred from homology"/>
<evidence type="ECO:0000256" key="5">
    <source>
        <dbReference type="ARBA" id="ARBA00022692"/>
    </source>
</evidence>
<feature type="transmembrane region" description="Helical" evidence="8">
    <location>
        <begin position="312"/>
        <end position="334"/>
    </location>
</feature>
<evidence type="ECO:0000256" key="2">
    <source>
        <dbReference type="ARBA" id="ARBA00008744"/>
    </source>
</evidence>
<name>A0A1N6LX40_BABMR</name>
<evidence type="ECO:0000313" key="10">
    <source>
        <dbReference type="Proteomes" id="UP000002899"/>
    </source>
</evidence>
<evidence type="ECO:0000313" key="9">
    <source>
        <dbReference type="EMBL" id="SIO73436.1"/>
    </source>
</evidence>
<dbReference type="KEGG" id="bmic:BMR1_01G03025"/>
<dbReference type="GO" id="GO:0005637">
    <property type="term" value="C:nuclear inner membrane"/>
    <property type="evidence" value="ECO:0007669"/>
    <property type="project" value="TreeGrafter"/>
</dbReference>
<evidence type="ECO:0000256" key="1">
    <source>
        <dbReference type="ARBA" id="ARBA00004141"/>
    </source>
</evidence>
<feature type="transmembrane region" description="Helical" evidence="8">
    <location>
        <begin position="403"/>
        <end position="420"/>
    </location>
</feature>
<comment type="similarity">
    <text evidence="2">Belongs to the dpy-19 family.</text>
</comment>
<feature type="transmembrane region" description="Helical" evidence="8">
    <location>
        <begin position="210"/>
        <end position="236"/>
    </location>
</feature>
<gene>
    <name evidence="9" type="ORF">BMR1_01G03025</name>
</gene>
<dbReference type="RefSeq" id="XP_021337535.1">
    <property type="nucleotide sequence ID" value="XM_021482950.1"/>
</dbReference>
<dbReference type="VEuPathDB" id="PiroplasmaDB:BMR1_01G03025"/>
<dbReference type="PANTHER" id="PTHR31488:SF1">
    <property type="entry name" value="C-MANNOSYLTRANSFERASE DPY19L1"/>
    <property type="match status" value="1"/>
</dbReference>
<comment type="subcellular location">
    <subcellularLocation>
        <location evidence="1">Membrane</location>
        <topology evidence="1">Multi-pass membrane protein</topology>
    </subcellularLocation>
</comment>
<evidence type="ECO:0000256" key="8">
    <source>
        <dbReference type="SAM" id="Phobius"/>
    </source>
</evidence>
<dbReference type="OrthoDB" id="366038at2759"/>
<dbReference type="GeneID" id="24423680"/>
<keyword evidence="6 8" id="KW-1133">Transmembrane helix</keyword>
<organism evidence="9 10">
    <name type="scientific">Babesia microti (strain RI)</name>
    <dbReference type="NCBI Taxonomy" id="1133968"/>
    <lineage>
        <taxon>Eukaryota</taxon>
        <taxon>Sar</taxon>
        <taxon>Alveolata</taxon>
        <taxon>Apicomplexa</taxon>
        <taxon>Aconoidasida</taxon>
        <taxon>Piroplasmida</taxon>
        <taxon>Babesiidae</taxon>
        <taxon>Babesia</taxon>
    </lineage>
</organism>
<evidence type="ECO:0000256" key="7">
    <source>
        <dbReference type="ARBA" id="ARBA00023136"/>
    </source>
</evidence>
<dbReference type="EMBL" id="FO082871">
    <property type="protein sequence ID" value="SIO73436.1"/>
    <property type="molecule type" value="Genomic_DNA"/>
</dbReference>
<sequence>MSINISAYANTKHAYFIICPIITVLLVIRYRGIFSLPKNVQDIIYYSESSFYYSFYKHSTFAFGDIIDSRSEWPNSHISFRKYNIIFEYIVSLIYKVISFIYPVDRFNVYASTVLLIHSMGISSLFLISSIVGDCISGLCCIVLYMTLFQEKLISRISALPLRENISLPFFWMSLPPLLQIISHTHHTTNVDTNDINASDNKCYRQGYEICITISLLTWQFSSFLISTQLLVVIFLNYLQIITDNNCDAIIKSCAISLVGASILSLFSPLMIGSLLVKVLITYYISQIVYRRINIKPCNIYLLNNYQSIKQFIVKLLTFSVTVILVNLCFNLHFNDDSHVFDMFFVKIGLKEPNFDTLIYEMGTEFRFFPKFMCNLIFNTNMPHLLLVSLVMLLFTTKNASHYYLLLQTIGLTLLMLLVARLRVSALPMLCILASFATSVKFWSGIPLGIYIPSLYKKAIRLAIPMLILSFAARPLFRVGLVDEIWRYKYGENYYTDQAAELVQWVNTTIIREIGVYNKCAIFSDMPTSSILRSATDATLIVNPHYENIAVKQRIRVYYALASCINDPKWLFDKLNEYEAKYLIIQTKMLQVIGDGIESLINSLEYENASCKPRERLENRLLYKLLTNTQLFKLVFVNGNYLVFTLGNVNGLYKLDLNLPNSDELSLYLPVDDNGLMINFHGIALEEFSDVLREIGYVQASEQLYNFLLGYFNHRPE</sequence>
<feature type="transmembrane region" description="Helical" evidence="8">
    <location>
        <begin position="376"/>
        <end position="396"/>
    </location>
</feature>
<feature type="transmembrane region" description="Helical" evidence="8">
    <location>
        <begin position="459"/>
        <end position="477"/>
    </location>
</feature>
<dbReference type="InterPro" id="IPR018732">
    <property type="entry name" value="Dpy-19/Dpy-19-like"/>
</dbReference>
<dbReference type="Pfam" id="PF10034">
    <property type="entry name" value="Dpy19"/>
    <property type="match status" value="2"/>
</dbReference>
<accession>A0A1N6LX40</accession>